<dbReference type="GO" id="GO:0032259">
    <property type="term" value="P:methylation"/>
    <property type="evidence" value="ECO:0007669"/>
    <property type="project" value="UniProtKB-KW"/>
</dbReference>
<evidence type="ECO:0000256" key="2">
    <source>
        <dbReference type="ARBA" id="ARBA00011900"/>
    </source>
</evidence>
<evidence type="ECO:0000256" key="3">
    <source>
        <dbReference type="ARBA" id="ARBA00022603"/>
    </source>
</evidence>
<dbReference type="InterPro" id="IPR012263">
    <property type="entry name" value="M_m6A_EcoRV"/>
</dbReference>
<dbReference type="Pfam" id="PF02086">
    <property type="entry name" value="MethyltransfD12"/>
    <property type="match status" value="1"/>
</dbReference>
<evidence type="ECO:0000313" key="8">
    <source>
        <dbReference type="EMBL" id="MCQ1060117.1"/>
    </source>
</evidence>
<evidence type="ECO:0000256" key="6">
    <source>
        <dbReference type="ARBA" id="ARBA00047942"/>
    </source>
</evidence>
<dbReference type="EMBL" id="JANEYT010000057">
    <property type="protein sequence ID" value="MCQ1060117.1"/>
    <property type="molecule type" value="Genomic_DNA"/>
</dbReference>
<dbReference type="Gene3D" id="3.40.50.150">
    <property type="entry name" value="Vaccinia Virus protein VP39"/>
    <property type="match status" value="1"/>
</dbReference>
<dbReference type="PIRSF" id="PIRSF000398">
    <property type="entry name" value="M_m6A_EcoRV"/>
    <property type="match status" value="1"/>
</dbReference>
<accession>A0ABT1N7P4</accession>
<dbReference type="NCBIfam" id="TIGR00571">
    <property type="entry name" value="dam"/>
    <property type="match status" value="1"/>
</dbReference>
<keyword evidence="9" id="KW-1185">Reference proteome</keyword>
<gene>
    <name evidence="8" type="ORF">NHN17_18900</name>
</gene>
<keyword evidence="3 7" id="KW-0489">Methyltransferase</keyword>
<evidence type="ECO:0000256" key="1">
    <source>
        <dbReference type="ARBA" id="ARBA00006594"/>
    </source>
</evidence>
<dbReference type="RefSeq" id="WP_255044203.1">
    <property type="nucleotide sequence ID" value="NZ_JANEYT010000057.1"/>
</dbReference>
<dbReference type="PROSITE" id="PS00092">
    <property type="entry name" value="N6_MTASE"/>
    <property type="match status" value="1"/>
</dbReference>
<dbReference type="GO" id="GO:0009007">
    <property type="term" value="F:site-specific DNA-methyltransferase (adenine-specific) activity"/>
    <property type="evidence" value="ECO:0007669"/>
    <property type="project" value="UniProtKB-EC"/>
</dbReference>
<comment type="caution">
    <text evidence="8">The sequence shown here is derived from an EMBL/GenBank/DDBJ whole genome shotgun (WGS) entry which is preliminary data.</text>
</comment>
<name>A0ABT1N7P4_9GAMM</name>
<comment type="similarity">
    <text evidence="1 7">Belongs to the N(4)/N(6)-methyltransferase family.</text>
</comment>
<dbReference type="EC" id="2.1.1.72" evidence="2 7"/>
<dbReference type="PANTHER" id="PTHR30481:SF3">
    <property type="entry name" value="DNA ADENINE METHYLASE"/>
    <property type="match status" value="1"/>
</dbReference>
<dbReference type="Proteomes" id="UP001524460">
    <property type="component" value="Unassembled WGS sequence"/>
</dbReference>
<evidence type="ECO:0000313" key="9">
    <source>
        <dbReference type="Proteomes" id="UP001524460"/>
    </source>
</evidence>
<evidence type="ECO:0000256" key="4">
    <source>
        <dbReference type="ARBA" id="ARBA00022679"/>
    </source>
</evidence>
<evidence type="ECO:0000256" key="5">
    <source>
        <dbReference type="ARBA" id="ARBA00022691"/>
    </source>
</evidence>
<dbReference type="SUPFAM" id="SSF53335">
    <property type="entry name" value="S-adenosyl-L-methionine-dependent methyltransferases"/>
    <property type="match status" value="1"/>
</dbReference>
<comment type="catalytic activity">
    <reaction evidence="6 7">
        <text>a 2'-deoxyadenosine in DNA + S-adenosyl-L-methionine = an N(6)-methyl-2'-deoxyadenosine in DNA + S-adenosyl-L-homocysteine + H(+)</text>
        <dbReference type="Rhea" id="RHEA:15197"/>
        <dbReference type="Rhea" id="RHEA-COMP:12418"/>
        <dbReference type="Rhea" id="RHEA-COMP:12419"/>
        <dbReference type="ChEBI" id="CHEBI:15378"/>
        <dbReference type="ChEBI" id="CHEBI:57856"/>
        <dbReference type="ChEBI" id="CHEBI:59789"/>
        <dbReference type="ChEBI" id="CHEBI:90615"/>
        <dbReference type="ChEBI" id="CHEBI:90616"/>
        <dbReference type="EC" id="2.1.1.72"/>
    </reaction>
</comment>
<evidence type="ECO:0000256" key="7">
    <source>
        <dbReference type="RuleBase" id="RU361257"/>
    </source>
</evidence>
<reference evidence="8 9" key="1">
    <citation type="submission" date="2022-07" db="EMBL/GenBank/DDBJ databases">
        <title>Photobacterium pectinilyticum sp. nov., a marine bacterium isolated from surface seawater of Qingdao offshore.</title>
        <authorList>
            <person name="Wang X."/>
        </authorList>
    </citation>
    <scope>NUCLEOTIDE SEQUENCE [LARGE SCALE GENOMIC DNA]</scope>
    <source>
        <strain evidence="8 9">ZSDE20</strain>
    </source>
</reference>
<protein>
    <recommendedName>
        <fullName evidence="2 7">Site-specific DNA-methyltransferase (adenine-specific)</fullName>
        <ecNumber evidence="2 7">2.1.1.72</ecNumber>
    </recommendedName>
</protein>
<keyword evidence="5 7" id="KW-0949">S-adenosyl-L-methionine</keyword>
<dbReference type="Gene3D" id="1.10.1020.10">
    <property type="entry name" value="Adenine-specific Methyltransferase, Domain 2"/>
    <property type="match status" value="1"/>
</dbReference>
<dbReference type="InterPro" id="IPR029063">
    <property type="entry name" value="SAM-dependent_MTases_sf"/>
</dbReference>
<proteinExistence type="inferred from homology"/>
<dbReference type="PANTHER" id="PTHR30481">
    <property type="entry name" value="DNA ADENINE METHYLASE"/>
    <property type="match status" value="1"/>
</dbReference>
<dbReference type="InterPro" id="IPR023095">
    <property type="entry name" value="Ade_MeTrfase_dom_2"/>
</dbReference>
<keyword evidence="4 7" id="KW-0808">Transferase</keyword>
<dbReference type="PRINTS" id="PR00505">
    <property type="entry name" value="D12N6MTFRASE"/>
</dbReference>
<dbReference type="InterPro" id="IPR012327">
    <property type="entry name" value="MeTrfase_D12"/>
</dbReference>
<dbReference type="InterPro" id="IPR002052">
    <property type="entry name" value="DNA_methylase_N6_adenine_CS"/>
</dbReference>
<sequence>MMYRSPLKWAGGKAWLAKAVEPVVDKEWKVAEPFSGGLGFSLFFGFKHVHASDINWSLINFFQCLRDGSMPDIIQVEASGPFYYKARDRFNDLIEQTAPNKIQSDELSTLTWFINRHCFNGLSRFNKKGRFNVPYGQKKKLDLNSLELCEQFGLAAQHWTFSHGSYETSSLADADLAIIDPPYHDTFADYDPSGFIEEDQIKLVEWLDTQSVNRVIATNNYNKFTASLYREAGFSLCRAPVQRKIAAKGASRKTVFELVALKGFSANEINKMDLIQC</sequence>
<organism evidence="8 9">
    <name type="scientific">Photobacterium pectinilyticum</name>
    <dbReference type="NCBI Taxonomy" id="2906793"/>
    <lineage>
        <taxon>Bacteria</taxon>
        <taxon>Pseudomonadati</taxon>
        <taxon>Pseudomonadota</taxon>
        <taxon>Gammaproteobacteria</taxon>
        <taxon>Vibrionales</taxon>
        <taxon>Vibrionaceae</taxon>
        <taxon>Photobacterium</taxon>
    </lineage>
</organism>